<evidence type="ECO:0000256" key="1">
    <source>
        <dbReference type="ARBA" id="ARBA00004123"/>
    </source>
</evidence>
<dbReference type="Gene3D" id="2.30.29.30">
    <property type="entry name" value="Pleckstrin-homology domain (PH domain)/Phosphotyrosine-binding domain (PTB)"/>
    <property type="match status" value="1"/>
</dbReference>
<evidence type="ECO:0000313" key="27">
    <source>
        <dbReference type="EMBL" id="CAD5123100.1"/>
    </source>
</evidence>
<evidence type="ECO:0000256" key="8">
    <source>
        <dbReference type="ARBA" id="ARBA00004633"/>
    </source>
</evidence>
<evidence type="ECO:0000256" key="16">
    <source>
        <dbReference type="ARBA" id="ARBA00023034"/>
    </source>
</evidence>
<accession>A0A7I8W3G0</accession>
<evidence type="ECO:0000256" key="19">
    <source>
        <dbReference type="ARBA" id="ARBA00023228"/>
    </source>
</evidence>
<evidence type="ECO:0000256" key="4">
    <source>
        <dbReference type="ARBA" id="ARBA00004395"/>
    </source>
</evidence>
<organism evidence="27 28">
    <name type="scientific">Dimorphilus gyrociliatus</name>
    <dbReference type="NCBI Taxonomy" id="2664684"/>
    <lineage>
        <taxon>Eukaryota</taxon>
        <taxon>Metazoa</taxon>
        <taxon>Spiralia</taxon>
        <taxon>Lophotrochozoa</taxon>
        <taxon>Annelida</taxon>
        <taxon>Polychaeta</taxon>
        <taxon>Polychaeta incertae sedis</taxon>
        <taxon>Dinophilidae</taxon>
        <taxon>Dimorphilus</taxon>
    </lineage>
</organism>
<dbReference type="PANTHER" id="PTHR13335">
    <property type="entry name" value="TARGET OF RAPAMYCIN COMPLEX 2 SUBUNIT MAPKAP1"/>
    <property type="match status" value="1"/>
</dbReference>
<evidence type="ECO:0000256" key="20">
    <source>
        <dbReference type="ARBA" id="ARBA00023242"/>
    </source>
</evidence>
<evidence type="ECO:0000256" key="14">
    <source>
        <dbReference type="ARBA" id="ARBA00022787"/>
    </source>
</evidence>
<comment type="subcellular location">
    <subcellularLocation>
        <location evidence="2">Cell membrane</location>
        <topology evidence="2">Peripheral membrane protein</topology>
    </subcellularLocation>
    <subcellularLocation>
        <location evidence="7">Cytoplasm</location>
        <location evidence="7">Perinuclear region</location>
    </subcellularLocation>
    <subcellularLocation>
        <location evidence="3">Early endosome membrane</location>
        <topology evidence="3">Peripheral membrane protein</topology>
    </subcellularLocation>
    <subcellularLocation>
        <location evidence="5">Endoplasmic reticulum membrane</location>
        <topology evidence="5">Peripheral membrane protein</topology>
    </subcellularLocation>
    <subcellularLocation>
        <location evidence="4">Golgi apparatus membrane</location>
        <topology evidence="4">Peripheral membrane protein</topology>
    </subcellularLocation>
    <subcellularLocation>
        <location evidence="8">Late endosome membrane</location>
        <topology evidence="8">Peripheral membrane protein</topology>
    </subcellularLocation>
    <subcellularLocation>
        <location evidence="21">Lysosome membrane</location>
        <topology evidence="21">Peripheral membrane protein</topology>
    </subcellularLocation>
    <subcellularLocation>
        <location evidence="6">Mitochondrion outer membrane</location>
        <topology evidence="6">Peripheral membrane protein</topology>
    </subcellularLocation>
    <subcellularLocation>
        <location evidence="1">Nucleus</location>
    </subcellularLocation>
</comment>
<evidence type="ECO:0000256" key="21">
    <source>
        <dbReference type="ARBA" id="ARBA00023765"/>
    </source>
</evidence>
<evidence type="ECO:0000256" key="5">
    <source>
        <dbReference type="ARBA" id="ARBA00004406"/>
    </source>
</evidence>
<dbReference type="GO" id="GO:0005634">
    <property type="term" value="C:nucleus"/>
    <property type="evidence" value="ECO:0007669"/>
    <property type="project" value="UniProtKB-SubCell"/>
</dbReference>
<dbReference type="GO" id="GO:0031932">
    <property type="term" value="C:TORC2 complex"/>
    <property type="evidence" value="ECO:0007669"/>
    <property type="project" value="InterPro"/>
</dbReference>
<keyword evidence="15" id="KW-0256">Endoplasmic reticulum</keyword>
<dbReference type="Pfam" id="PF05422">
    <property type="entry name" value="SIN1"/>
    <property type="match status" value="1"/>
</dbReference>
<sequence length="511" mass="58021">MALMDDRAFLVSHVRNSFITGDDTSMSELVLDVDESSGERHSRLSTNDSKRPNTWHITRGDTSDTDSCCELDTELPNSYDIVPDMDFASHRRRSNTAQRLEILQREKVRQSKIKHVVWKDVTTPPDPTLFERKPIKIQETGNRISLLTKLLAEAGDGRTNHFSDYAKYNGKMAPAGTGTKTIEIYFTMTTDNLRLMNICIIANATVQNLIGLSCYLYSQSNKQPQLKDSIDRYSLHIVDDDGEVETDFPSLENKEPISKFGFNKLALVENSHEVIEDESVFITINMPGRGLSRFSVSPKQSLREILEKVIERRRLLTVKGLDYKFEKQDDPGVTLNIDSQVCNLDTTELCLIRDNSVRGDIIQDGEMSTVNLNPDSYRSYQVSMVNKLSWHTPYQLGISGEKIEIDPVGNGGRMFRTASKAVSHEIRNVKACYLAENKSSRVIIRLECITNQEKHIDYNFECDPETAGDIINQVNNILEIRGLGQNWDSMMKGRAKKLKKRNTLPTLFSTF</sequence>
<evidence type="ECO:0000256" key="18">
    <source>
        <dbReference type="ARBA" id="ARBA00023136"/>
    </source>
</evidence>
<evidence type="ECO:0000256" key="13">
    <source>
        <dbReference type="ARBA" id="ARBA00022753"/>
    </source>
</evidence>
<evidence type="ECO:0000256" key="22">
    <source>
        <dbReference type="ARBA" id="ARBA00031431"/>
    </source>
</evidence>
<evidence type="ECO:0000256" key="9">
    <source>
        <dbReference type="ARBA" id="ARBA00009407"/>
    </source>
</evidence>
<evidence type="ECO:0000259" key="24">
    <source>
        <dbReference type="Pfam" id="PF16978"/>
    </source>
</evidence>
<dbReference type="GO" id="GO:0031901">
    <property type="term" value="C:early endosome membrane"/>
    <property type="evidence" value="ECO:0007669"/>
    <property type="project" value="UniProtKB-SubCell"/>
</dbReference>
<evidence type="ECO:0000256" key="6">
    <source>
        <dbReference type="ARBA" id="ARBA00004450"/>
    </source>
</evidence>
<keyword evidence="17" id="KW-0496">Mitochondrion</keyword>
<evidence type="ECO:0000256" key="7">
    <source>
        <dbReference type="ARBA" id="ARBA00004556"/>
    </source>
</evidence>
<dbReference type="GO" id="GO:0031902">
    <property type="term" value="C:late endosome membrane"/>
    <property type="evidence" value="ECO:0007669"/>
    <property type="project" value="UniProtKB-SubCell"/>
</dbReference>
<dbReference type="InterPro" id="IPR011993">
    <property type="entry name" value="PH-like_dom_sf"/>
</dbReference>
<keyword evidence="20" id="KW-0539">Nucleus</keyword>
<dbReference type="PANTHER" id="PTHR13335:SF1">
    <property type="entry name" value="TARGET OF RAPAMYCIN COMPLEX 2 SUBUNIT MAPKAP1"/>
    <property type="match status" value="1"/>
</dbReference>
<keyword evidence="16" id="KW-0333">Golgi apparatus</keyword>
<dbReference type="GO" id="GO:0005741">
    <property type="term" value="C:mitochondrial outer membrane"/>
    <property type="evidence" value="ECO:0007669"/>
    <property type="project" value="UniProtKB-SubCell"/>
</dbReference>
<comment type="similarity">
    <text evidence="9">Belongs to the SIN1 family.</text>
</comment>
<dbReference type="Pfam" id="PF16979">
    <property type="entry name" value="SIN1_PH"/>
    <property type="match status" value="1"/>
</dbReference>
<feature type="domain" description="CRIM" evidence="24">
    <location>
        <begin position="145"/>
        <end position="275"/>
    </location>
</feature>
<evidence type="ECO:0000259" key="25">
    <source>
        <dbReference type="Pfam" id="PF16979"/>
    </source>
</evidence>
<feature type="domain" description="Target of rapamycin complex 2 subunit MAPKAP1-like Ras-binding" evidence="26">
    <location>
        <begin position="297"/>
        <end position="353"/>
    </location>
</feature>
<dbReference type="GO" id="GO:0005789">
    <property type="term" value="C:endoplasmic reticulum membrane"/>
    <property type="evidence" value="ECO:0007669"/>
    <property type="project" value="UniProtKB-SubCell"/>
</dbReference>
<keyword evidence="14" id="KW-1000">Mitochondrion outer membrane</keyword>
<evidence type="ECO:0000256" key="11">
    <source>
        <dbReference type="ARBA" id="ARBA00022475"/>
    </source>
</evidence>
<evidence type="ECO:0000256" key="17">
    <source>
        <dbReference type="ARBA" id="ARBA00023128"/>
    </source>
</evidence>
<dbReference type="GO" id="GO:0038203">
    <property type="term" value="P:TORC2 signaling"/>
    <property type="evidence" value="ECO:0007669"/>
    <property type="project" value="TreeGrafter"/>
</dbReference>
<dbReference type="GO" id="GO:0005765">
    <property type="term" value="C:lysosomal membrane"/>
    <property type="evidence" value="ECO:0007669"/>
    <property type="project" value="UniProtKB-SubCell"/>
</dbReference>
<dbReference type="OrthoDB" id="241990at2759"/>
<evidence type="ECO:0000259" key="23">
    <source>
        <dbReference type="Pfam" id="PF05422"/>
    </source>
</evidence>
<dbReference type="InterPro" id="IPR031313">
    <property type="entry name" value="Sin1_PH_dom"/>
</dbReference>
<evidence type="ECO:0000256" key="12">
    <source>
        <dbReference type="ARBA" id="ARBA00022490"/>
    </source>
</evidence>
<evidence type="ECO:0000259" key="26">
    <source>
        <dbReference type="Pfam" id="PF25322"/>
    </source>
</evidence>
<feature type="domain" description="SIN1-type PH" evidence="25">
    <location>
        <begin position="376"/>
        <end position="479"/>
    </location>
</feature>
<comment type="caution">
    <text evidence="27">The sequence shown here is derived from an EMBL/GenBank/DDBJ whole genome shotgun (WGS) entry which is preliminary data.</text>
</comment>
<evidence type="ECO:0000313" key="28">
    <source>
        <dbReference type="Proteomes" id="UP000549394"/>
    </source>
</evidence>
<proteinExistence type="inferred from homology"/>
<dbReference type="InterPro" id="IPR032679">
    <property type="entry name" value="Sin1_N"/>
</dbReference>
<protein>
    <recommendedName>
        <fullName evidence="10">Target of rapamycin complex 2 subunit MAPKAP1</fullName>
    </recommendedName>
    <alternativeName>
        <fullName evidence="22">Stress-activated map kinase-interacting protein 1</fullName>
    </alternativeName>
</protein>
<keyword evidence="18" id="KW-0472">Membrane</keyword>
<dbReference type="GO" id="GO:0048471">
    <property type="term" value="C:perinuclear region of cytoplasm"/>
    <property type="evidence" value="ECO:0007669"/>
    <property type="project" value="UniProtKB-SubCell"/>
</dbReference>
<evidence type="ECO:0000256" key="2">
    <source>
        <dbReference type="ARBA" id="ARBA00004202"/>
    </source>
</evidence>
<keyword evidence="13" id="KW-0967">Endosome</keyword>
<reference evidence="27 28" key="1">
    <citation type="submission" date="2020-08" db="EMBL/GenBank/DDBJ databases">
        <authorList>
            <person name="Hejnol A."/>
        </authorList>
    </citation>
    <scope>NUCLEOTIDE SEQUENCE [LARGE SCALE GENOMIC DNA]</scope>
</reference>
<dbReference type="InterPro" id="IPR031567">
    <property type="entry name" value="CRIM_dom"/>
</dbReference>
<dbReference type="EMBL" id="CAJFCJ010000019">
    <property type="protein sequence ID" value="CAD5123100.1"/>
    <property type="molecule type" value="Genomic_DNA"/>
</dbReference>
<feature type="domain" description="Sin1 N-terminal" evidence="23">
    <location>
        <begin position="18"/>
        <end position="134"/>
    </location>
</feature>
<dbReference type="InterPro" id="IPR057339">
    <property type="entry name" value="RBD_SIN1"/>
</dbReference>
<evidence type="ECO:0000256" key="3">
    <source>
        <dbReference type="ARBA" id="ARBA00004220"/>
    </source>
</evidence>
<dbReference type="Pfam" id="PF16978">
    <property type="entry name" value="CRIM"/>
    <property type="match status" value="1"/>
</dbReference>
<dbReference type="AlphaFoldDB" id="A0A7I8W3G0"/>
<dbReference type="InterPro" id="IPR008828">
    <property type="entry name" value="Sin1/Avo1"/>
</dbReference>
<keyword evidence="19" id="KW-0458">Lysosome</keyword>
<dbReference type="Proteomes" id="UP000549394">
    <property type="component" value="Unassembled WGS sequence"/>
</dbReference>
<dbReference type="Pfam" id="PF25322">
    <property type="entry name" value="RBD_SIN1"/>
    <property type="match status" value="1"/>
</dbReference>
<dbReference type="GO" id="GO:0000139">
    <property type="term" value="C:Golgi membrane"/>
    <property type="evidence" value="ECO:0007669"/>
    <property type="project" value="UniProtKB-SubCell"/>
</dbReference>
<dbReference type="GO" id="GO:0005546">
    <property type="term" value="F:phosphatidylinositol-4,5-bisphosphate binding"/>
    <property type="evidence" value="ECO:0007669"/>
    <property type="project" value="TreeGrafter"/>
</dbReference>
<keyword evidence="11" id="KW-1003">Cell membrane</keyword>
<evidence type="ECO:0000256" key="15">
    <source>
        <dbReference type="ARBA" id="ARBA00022824"/>
    </source>
</evidence>
<gene>
    <name evidence="27" type="ORF">DGYR_LOCUS10818</name>
</gene>
<dbReference type="GO" id="GO:0005886">
    <property type="term" value="C:plasma membrane"/>
    <property type="evidence" value="ECO:0007669"/>
    <property type="project" value="UniProtKB-SubCell"/>
</dbReference>
<name>A0A7I8W3G0_9ANNE</name>
<evidence type="ECO:0000256" key="10">
    <source>
        <dbReference type="ARBA" id="ARBA00014183"/>
    </source>
</evidence>
<keyword evidence="28" id="KW-1185">Reference proteome</keyword>
<keyword evidence="12" id="KW-0963">Cytoplasm</keyword>